<dbReference type="CDD" id="cd08977">
    <property type="entry name" value="SusD"/>
    <property type="match status" value="1"/>
</dbReference>
<keyword evidence="4" id="KW-0472">Membrane</keyword>
<evidence type="ECO:0000256" key="3">
    <source>
        <dbReference type="ARBA" id="ARBA00022729"/>
    </source>
</evidence>
<evidence type="ECO:0000256" key="5">
    <source>
        <dbReference type="ARBA" id="ARBA00023237"/>
    </source>
</evidence>
<dbReference type="InterPro" id="IPR012944">
    <property type="entry name" value="SusD_RagB_dom"/>
</dbReference>
<evidence type="ECO:0000313" key="8">
    <source>
        <dbReference type="EMBL" id="MET6996699.1"/>
    </source>
</evidence>
<dbReference type="PROSITE" id="PS51257">
    <property type="entry name" value="PROKAR_LIPOPROTEIN"/>
    <property type="match status" value="1"/>
</dbReference>
<evidence type="ECO:0000256" key="2">
    <source>
        <dbReference type="ARBA" id="ARBA00006275"/>
    </source>
</evidence>
<dbReference type="EMBL" id="JBEXAC010000001">
    <property type="protein sequence ID" value="MET6996699.1"/>
    <property type="molecule type" value="Genomic_DNA"/>
</dbReference>
<evidence type="ECO:0000259" key="6">
    <source>
        <dbReference type="Pfam" id="PF07980"/>
    </source>
</evidence>
<dbReference type="Proteomes" id="UP001549749">
    <property type="component" value="Unassembled WGS sequence"/>
</dbReference>
<accession>A0ABV2T107</accession>
<comment type="caution">
    <text evidence="8">The sequence shown here is derived from an EMBL/GenBank/DDBJ whole genome shotgun (WGS) entry which is preliminary data.</text>
</comment>
<dbReference type="InterPro" id="IPR033985">
    <property type="entry name" value="SusD-like_N"/>
</dbReference>
<evidence type="ECO:0000256" key="4">
    <source>
        <dbReference type="ARBA" id="ARBA00023136"/>
    </source>
</evidence>
<keyword evidence="9" id="KW-1185">Reference proteome</keyword>
<dbReference type="RefSeq" id="WP_354659340.1">
    <property type="nucleotide sequence ID" value="NZ_JBEXAC010000001.1"/>
</dbReference>
<organism evidence="8 9">
    <name type="scientific">Chitinophaga defluvii</name>
    <dbReference type="NCBI Taxonomy" id="3163343"/>
    <lineage>
        <taxon>Bacteria</taxon>
        <taxon>Pseudomonadati</taxon>
        <taxon>Bacteroidota</taxon>
        <taxon>Chitinophagia</taxon>
        <taxon>Chitinophagales</taxon>
        <taxon>Chitinophagaceae</taxon>
        <taxon>Chitinophaga</taxon>
    </lineage>
</organism>
<sequence>MKKVIYAIATLFAILITSCNKTLLESPSNTISPENFYKSKSDFELANLGAIGVLQGGSLYAWYIHYVIEHQSGDFSQPAGTSWSELNWLTDDGFVATTWTGHYNLINNVNTSLDKIDGVNFDKESKDALKGELYFLRAVGYFNLVRMFGKVPLHLHATVSPNEASLKQSEIKDVYAAIVSDLQQAETLLPVSNPYGPGRVTKGAATGLLGKVYVFMAGWPLNDAAKWNEALTQLKKIVNVANPSMSVAPFNYHLEADYQDLFWHVTQLRTTGTGLPTIAKPANENGPEAVFEINYKRAAGYYSAIFPSSLMYQPCSFWLFNQFESNDYRQGVTMVNTPGDPLGGVTLQRKFQATGNTWNDNENNWPYLRFADLILLLAEAENEVNGPTATALDAINAVRKRARNAAGVIRLAPANYTSTEAFSKDAFRKLVLHERTLELSCEGQTWFDWIRTNTLKEVLTAQGRPGTYSDKIRLYPIPQAEIDITKGVLIQNDGYAH</sequence>
<feature type="domain" description="RagB/SusD" evidence="6">
    <location>
        <begin position="344"/>
        <end position="495"/>
    </location>
</feature>
<comment type="similarity">
    <text evidence="2">Belongs to the SusD family.</text>
</comment>
<comment type="subcellular location">
    <subcellularLocation>
        <location evidence="1">Cell outer membrane</location>
    </subcellularLocation>
</comment>
<evidence type="ECO:0000313" key="9">
    <source>
        <dbReference type="Proteomes" id="UP001549749"/>
    </source>
</evidence>
<protein>
    <submittedName>
        <fullName evidence="8">RagB/SusD family nutrient uptake outer membrane protein</fullName>
    </submittedName>
</protein>
<dbReference type="Pfam" id="PF07980">
    <property type="entry name" value="SusD_RagB"/>
    <property type="match status" value="1"/>
</dbReference>
<dbReference type="Pfam" id="PF14322">
    <property type="entry name" value="SusD-like_3"/>
    <property type="match status" value="1"/>
</dbReference>
<proteinExistence type="inferred from homology"/>
<name>A0ABV2T107_9BACT</name>
<evidence type="ECO:0000256" key="1">
    <source>
        <dbReference type="ARBA" id="ARBA00004442"/>
    </source>
</evidence>
<gene>
    <name evidence="8" type="ORF">ABR189_04950</name>
</gene>
<keyword evidence="3" id="KW-0732">Signal</keyword>
<dbReference type="InterPro" id="IPR011990">
    <property type="entry name" value="TPR-like_helical_dom_sf"/>
</dbReference>
<dbReference type="SUPFAM" id="SSF48452">
    <property type="entry name" value="TPR-like"/>
    <property type="match status" value="1"/>
</dbReference>
<reference evidence="8 9" key="1">
    <citation type="submission" date="2024-06" db="EMBL/GenBank/DDBJ databases">
        <title>Chitinophaga defluvii sp. nov., isolated from municipal sewage.</title>
        <authorList>
            <person name="Zhang L."/>
        </authorList>
    </citation>
    <scope>NUCLEOTIDE SEQUENCE [LARGE SCALE GENOMIC DNA]</scope>
    <source>
        <strain evidence="8 9">H8</strain>
    </source>
</reference>
<evidence type="ECO:0000259" key="7">
    <source>
        <dbReference type="Pfam" id="PF14322"/>
    </source>
</evidence>
<dbReference type="Gene3D" id="1.25.40.390">
    <property type="match status" value="1"/>
</dbReference>
<feature type="domain" description="SusD-like N-terminal" evidence="7">
    <location>
        <begin position="73"/>
        <end position="213"/>
    </location>
</feature>
<keyword evidence="5" id="KW-0998">Cell outer membrane</keyword>